<comment type="caution">
    <text evidence="3">The sequence shown here is derived from an EMBL/GenBank/DDBJ whole genome shotgun (WGS) entry which is preliminary data.</text>
</comment>
<feature type="domain" description="DUF659" evidence="2">
    <location>
        <begin position="193"/>
        <end position="336"/>
    </location>
</feature>
<keyword evidence="4" id="KW-1185">Reference proteome</keyword>
<dbReference type="InterPro" id="IPR012337">
    <property type="entry name" value="RNaseH-like_sf"/>
</dbReference>
<dbReference type="SUPFAM" id="SSF53098">
    <property type="entry name" value="Ribonuclease H-like"/>
    <property type="match status" value="1"/>
</dbReference>
<protein>
    <recommendedName>
        <fullName evidence="2">DUF659 domain-containing protein</fullName>
    </recommendedName>
</protein>
<evidence type="ECO:0000313" key="3">
    <source>
        <dbReference type="EMBL" id="KAE8712652.1"/>
    </source>
</evidence>
<sequence>MSRSKSKEGEAPSDDYGLRWGEPVDGHRNNVRCEFCDKVIKGGITRLKEHLPAKKGNVAPWPNVSAEKYNVEEQELVKIQLMYLGEVVLLDLENSEDHSVPLILKEVGVNISGVILTFLELDWQIWIPFSKNQKSSKQPKLAASFLKNAKVKLGKAISKLILHEALPTRIVELPFLQPILQVAVEVGKSVRGPSTYEVTGVYLEEEFREIQERVKEFKSIWEERSVTIMCDRWKGTRNQHIINFLIYSPRDTIFRKSIAASNITYRTAEYYFDIMEKMVDEIGENFIVQFVTDNEVTIKAGGKMLMQNRRHMYWSACSAHCLDLILEEIGNKKSVKMS</sequence>
<dbReference type="Proteomes" id="UP000436088">
    <property type="component" value="Unassembled WGS sequence"/>
</dbReference>
<evidence type="ECO:0000313" key="4">
    <source>
        <dbReference type="Proteomes" id="UP000436088"/>
    </source>
</evidence>
<dbReference type="PANTHER" id="PTHR32166">
    <property type="entry name" value="OSJNBA0013A04.12 PROTEIN"/>
    <property type="match status" value="1"/>
</dbReference>
<proteinExistence type="predicted"/>
<dbReference type="InterPro" id="IPR007021">
    <property type="entry name" value="DUF659"/>
</dbReference>
<gene>
    <name evidence="3" type="ORF">F3Y22_tig00110239pilonHSYRG00274</name>
</gene>
<dbReference type="PANTHER" id="PTHR32166:SF122">
    <property type="entry name" value="OS09G0499600 PROTEIN"/>
    <property type="match status" value="1"/>
</dbReference>
<name>A0A6A3BC25_HIBSY</name>
<dbReference type="EMBL" id="VEPZ02000890">
    <property type="protein sequence ID" value="KAE8712652.1"/>
    <property type="molecule type" value="Genomic_DNA"/>
</dbReference>
<evidence type="ECO:0000259" key="2">
    <source>
        <dbReference type="Pfam" id="PF04937"/>
    </source>
</evidence>
<dbReference type="AlphaFoldDB" id="A0A6A3BC25"/>
<dbReference type="OrthoDB" id="1000497at2759"/>
<reference evidence="3" key="1">
    <citation type="submission" date="2019-09" db="EMBL/GenBank/DDBJ databases">
        <title>Draft genome information of white flower Hibiscus syriacus.</title>
        <authorList>
            <person name="Kim Y.-M."/>
        </authorList>
    </citation>
    <scope>NUCLEOTIDE SEQUENCE [LARGE SCALE GENOMIC DNA]</scope>
    <source>
        <strain evidence="3">YM2019G1</strain>
    </source>
</reference>
<evidence type="ECO:0000256" key="1">
    <source>
        <dbReference type="SAM" id="MobiDB-lite"/>
    </source>
</evidence>
<organism evidence="3 4">
    <name type="scientific">Hibiscus syriacus</name>
    <name type="common">Rose of Sharon</name>
    <dbReference type="NCBI Taxonomy" id="106335"/>
    <lineage>
        <taxon>Eukaryota</taxon>
        <taxon>Viridiplantae</taxon>
        <taxon>Streptophyta</taxon>
        <taxon>Embryophyta</taxon>
        <taxon>Tracheophyta</taxon>
        <taxon>Spermatophyta</taxon>
        <taxon>Magnoliopsida</taxon>
        <taxon>eudicotyledons</taxon>
        <taxon>Gunneridae</taxon>
        <taxon>Pentapetalae</taxon>
        <taxon>rosids</taxon>
        <taxon>malvids</taxon>
        <taxon>Malvales</taxon>
        <taxon>Malvaceae</taxon>
        <taxon>Malvoideae</taxon>
        <taxon>Hibiscus</taxon>
    </lineage>
</organism>
<dbReference type="Pfam" id="PF04937">
    <property type="entry name" value="DUF659"/>
    <property type="match status" value="1"/>
</dbReference>
<feature type="region of interest" description="Disordered" evidence="1">
    <location>
        <begin position="1"/>
        <end position="20"/>
    </location>
</feature>
<accession>A0A6A3BC25</accession>
<feature type="compositionally biased region" description="Basic and acidic residues" evidence="1">
    <location>
        <begin position="1"/>
        <end position="10"/>
    </location>
</feature>